<evidence type="ECO:0000256" key="1">
    <source>
        <dbReference type="ARBA" id="ARBA00004604"/>
    </source>
</evidence>
<name>A0A4S8KYF9_DENBC</name>
<feature type="domain" description="RRM" evidence="6">
    <location>
        <begin position="7"/>
        <end position="87"/>
    </location>
</feature>
<evidence type="ECO:0000256" key="3">
    <source>
        <dbReference type="ARBA" id="ARBA00023242"/>
    </source>
</evidence>
<dbReference type="GO" id="GO:0003723">
    <property type="term" value="F:RNA binding"/>
    <property type="evidence" value="ECO:0007669"/>
    <property type="project" value="UniProtKB-UniRule"/>
</dbReference>
<dbReference type="Proteomes" id="UP000297245">
    <property type="component" value="Unassembled WGS sequence"/>
</dbReference>
<dbReference type="OrthoDB" id="21643at2759"/>
<dbReference type="PANTHER" id="PTHR48029:SF1">
    <property type="entry name" value="NUCLEOLAR PROTEIN 8"/>
    <property type="match status" value="1"/>
</dbReference>
<feature type="region of interest" description="Disordered" evidence="5">
    <location>
        <begin position="458"/>
        <end position="495"/>
    </location>
</feature>
<protein>
    <recommendedName>
        <fullName evidence="6">RRM domain-containing protein</fullName>
    </recommendedName>
</protein>
<dbReference type="AlphaFoldDB" id="A0A4S8KYF9"/>
<dbReference type="GO" id="GO:0005730">
    <property type="term" value="C:nucleolus"/>
    <property type="evidence" value="ECO:0007669"/>
    <property type="project" value="UniProtKB-SubCell"/>
</dbReference>
<feature type="compositionally biased region" description="Low complexity" evidence="5">
    <location>
        <begin position="271"/>
        <end position="295"/>
    </location>
</feature>
<dbReference type="Pfam" id="PF00076">
    <property type="entry name" value="RRM_1"/>
    <property type="match status" value="1"/>
</dbReference>
<dbReference type="InterPro" id="IPR000504">
    <property type="entry name" value="RRM_dom"/>
</dbReference>
<evidence type="ECO:0000313" key="7">
    <source>
        <dbReference type="EMBL" id="THU80943.1"/>
    </source>
</evidence>
<evidence type="ECO:0000313" key="8">
    <source>
        <dbReference type="Proteomes" id="UP000297245"/>
    </source>
</evidence>
<sequence>MNETVTKRLHISGLTPALTSADISTRLSTFGTVKSLDGFGKLDGVGQPRKFGYVTLETTPQALKKCLTTLSGSTWKGTRLRIGEAKPDYADRLRKEHAIAEVEPPKKKQRIRQNKYSAVLAEDMALVTRDSAAGRPGWKVMPSGRVVRAMRMRPGRPLPPVPGKEVKKLGERKMKIKEPDVRARRRKIDVTQWDGAYIRGDFLGSEEVTRRISQGIVSVPVVQATQEEDGLEREDEDQDSEEESVQAEEALEVAPEPLAKPPKSLPPPPSISTSPVSLPQPTSSMPATASSTLSSDLQAEKSQTLSFLHSLFDSALSSSHRRETLGASIDWDSDIDLDDVEAQVIERKSRADTDDDEFEVVPQDSESQSIRPVASQPNITEGTTDMDIDSAGSPSHEAKPDPQHQPSVPPTAKPPKSSALKDLFAPREDEGGFSLLNHLDLELDEDVDLGIDFAPSAPAISAEPNQDPVPSFTAPTVLPSTSATTATNKNSRSRAPIVLDPKKPLFFPRSISLAAGAQAASSPFYEKPTEEQIQQRWEDSKLELTRAWKKRWKEAGKIRRRKGGGIGGEEDGS</sequence>
<evidence type="ECO:0000256" key="4">
    <source>
        <dbReference type="PROSITE-ProRule" id="PRU00176"/>
    </source>
</evidence>
<feature type="compositionally biased region" description="Polar residues" evidence="5">
    <location>
        <begin position="364"/>
        <end position="383"/>
    </location>
</feature>
<keyword evidence="2 4" id="KW-0694">RNA-binding</keyword>
<comment type="subcellular location">
    <subcellularLocation>
        <location evidence="1">Nucleus</location>
        <location evidence="1">Nucleolus</location>
    </subcellularLocation>
</comment>
<dbReference type="InterPro" id="IPR034138">
    <property type="entry name" value="NOP8_RRM"/>
</dbReference>
<gene>
    <name evidence="7" type="ORF">K435DRAFT_785238</name>
</gene>
<organism evidence="7 8">
    <name type="scientific">Dendrothele bispora (strain CBS 962.96)</name>
    <dbReference type="NCBI Taxonomy" id="1314807"/>
    <lineage>
        <taxon>Eukaryota</taxon>
        <taxon>Fungi</taxon>
        <taxon>Dikarya</taxon>
        <taxon>Basidiomycota</taxon>
        <taxon>Agaricomycotina</taxon>
        <taxon>Agaricomycetes</taxon>
        <taxon>Agaricomycetidae</taxon>
        <taxon>Agaricales</taxon>
        <taxon>Agaricales incertae sedis</taxon>
        <taxon>Dendrothele</taxon>
    </lineage>
</organism>
<proteinExistence type="predicted"/>
<feature type="compositionally biased region" description="Acidic residues" evidence="5">
    <location>
        <begin position="331"/>
        <end position="341"/>
    </location>
</feature>
<evidence type="ECO:0000256" key="2">
    <source>
        <dbReference type="ARBA" id="ARBA00022884"/>
    </source>
</evidence>
<evidence type="ECO:0000259" key="6">
    <source>
        <dbReference type="PROSITE" id="PS50102"/>
    </source>
</evidence>
<dbReference type="InterPro" id="IPR012677">
    <property type="entry name" value="Nucleotide-bd_a/b_plait_sf"/>
</dbReference>
<dbReference type="SUPFAM" id="SSF54928">
    <property type="entry name" value="RNA-binding domain, RBD"/>
    <property type="match status" value="1"/>
</dbReference>
<dbReference type="InterPro" id="IPR035979">
    <property type="entry name" value="RBD_domain_sf"/>
</dbReference>
<feature type="compositionally biased region" description="Acidic residues" evidence="5">
    <location>
        <begin position="226"/>
        <end position="251"/>
    </location>
</feature>
<dbReference type="CDD" id="cd12226">
    <property type="entry name" value="RRM_NOL8"/>
    <property type="match status" value="1"/>
</dbReference>
<dbReference type="EMBL" id="ML179856">
    <property type="protein sequence ID" value="THU80943.1"/>
    <property type="molecule type" value="Genomic_DNA"/>
</dbReference>
<feature type="compositionally biased region" description="Pro residues" evidence="5">
    <location>
        <begin position="258"/>
        <end position="270"/>
    </location>
</feature>
<reference evidence="7 8" key="1">
    <citation type="journal article" date="2019" name="Nat. Ecol. Evol.">
        <title>Megaphylogeny resolves global patterns of mushroom evolution.</title>
        <authorList>
            <person name="Varga T."/>
            <person name="Krizsan K."/>
            <person name="Foldi C."/>
            <person name="Dima B."/>
            <person name="Sanchez-Garcia M."/>
            <person name="Sanchez-Ramirez S."/>
            <person name="Szollosi G.J."/>
            <person name="Szarkandi J.G."/>
            <person name="Papp V."/>
            <person name="Albert L."/>
            <person name="Andreopoulos W."/>
            <person name="Angelini C."/>
            <person name="Antonin V."/>
            <person name="Barry K.W."/>
            <person name="Bougher N.L."/>
            <person name="Buchanan P."/>
            <person name="Buyck B."/>
            <person name="Bense V."/>
            <person name="Catcheside P."/>
            <person name="Chovatia M."/>
            <person name="Cooper J."/>
            <person name="Damon W."/>
            <person name="Desjardin D."/>
            <person name="Finy P."/>
            <person name="Geml J."/>
            <person name="Haridas S."/>
            <person name="Hughes K."/>
            <person name="Justo A."/>
            <person name="Karasinski D."/>
            <person name="Kautmanova I."/>
            <person name="Kiss B."/>
            <person name="Kocsube S."/>
            <person name="Kotiranta H."/>
            <person name="LaButti K.M."/>
            <person name="Lechner B.E."/>
            <person name="Liimatainen K."/>
            <person name="Lipzen A."/>
            <person name="Lukacs Z."/>
            <person name="Mihaltcheva S."/>
            <person name="Morgado L.N."/>
            <person name="Niskanen T."/>
            <person name="Noordeloos M.E."/>
            <person name="Ohm R.A."/>
            <person name="Ortiz-Santana B."/>
            <person name="Ovrebo C."/>
            <person name="Racz N."/>
            <person name="Riley R."/>
            <person name="Savchenko A."/>
            <person name="Shiryaev A."/>
            <person name="Soop K."/>
            <person name="Spirin V."/>
            <person name="Szebenyi C."/>
            <person name="Tomsovsky M."/>
            <person name="Tulloss R.E."/>
            <person name="Uehling J."/>
            <person name="Grigoriev I.V."/>
            <person name="Vagvolgyi C."/>
            <person name="Papp T."/>
            <person name="Martin F.M."/>
            <person name="Miettinen O."/>
            <person name="Hibbett D.S."/>
            <person name="Nagy L.G."/>
        </authorList>
    </citation>
    <scope>NUCLEOTIDE SEQUENCE [LARGE SCALE GENOMIC DNA]</scope>
    <source>
        <strain evidence="7 8">CBS 962.96</strain>
    </source>
</reference>
<dbReference type="Gene3D" id="3.30.70.330">
    <property type="match status" value="1"/>
</dbReference>
<feature type="region of interest" description="Disordered" evidence="5">
    <location>
        <begin position="221"/>
        <end position="300"/>
    </location>
</feature>
<keyword evidence="3" id="KW-0539">Nucleus</keyword>
<feature type="region of interest" description="Disordered" evidence="5">
    <location>
        <begin position="316"/>
        <end position="426"/>
    </location>
</feature>
<keyword evidence="8" id="KW-1185">Reference proteome</keyword>
<accession>A0A4S8KYF9</accession>
<dbReference type="SMART" id="SM00360">
    <property type="entry name" value="RRM"/>
    <property type="match status" value="1"/>
</dbReference>
<evidence type="ECO:0000256" key="5">
    <source>
        <dbReference type="SAM" id="MobiDB-lite"/>
    </source>
</evidence>
<dbReference type="PROSITE" id="PS50102">
    <property type="entry name" value="RRM"/>
    <property type="match status" value="1"/>
</dbReference>
<dbReference type="PANTHER" id="PTHR48029">
    <property type="entry name" value="NUCLEOLAR PROTEIN 8"/>
    <property type="match status" value="1"/>
</dbReference>